<comment type="caution">
    <text evidence="2">The sequence shown here is derived from an EMBL/GenBank/DDBJ whole genome shotgun (WGS) entry which is preliminary data.</text>
</comment>
<gene>
    <name evidence="2" type="ORF">G3I71_02815</name>
</gene>
<evidence type="ECO:0000313" key="2">
    <source>
        <dbReference type="EMBL" id="NEC84816.1"/>
    </source>
</evidence>
<evidence type="ECO:0000256" key="1">
    <source>
        <dbReference type="SAM" id="MobiDB-lite"/>
    </source>
</evidence>
<organism evidence="2">
    <name type="scientific">Streptomyces sp. SID12501</name>
    <dbReference type="NCBI Taxonomy" id="2706042"/>
    <lineage>
        <taxon>Bacteria</taxon>
        <taxon>Bacillati</taxon>
        <taxon>Actinomycetota</taxon>
        <taxon>Actinomycetes</taxon>
        <taxon>Kitasatosporales</taxon>
        <taxon>Streptomycetaceae</taxon>
        <taxon>Streptomyces</taxon>
    </lineage>
</organism>
<dbReference type="AlphaFoldDB" id="A0A6B3BM51"/>
<sequence>MPTGPWRTSCYGSGRHGVVWVGEGEEGESSLTDEARDPGGETPPYSVPAARPPG</sequence>
<protein>
    <submittedName>
        <fullName evidence="2">Uncharacterized protein</fullName>
    </submittedName>
</protein>
<reference evidence="2" key="1">
    <citation type="submission" date="2020-01" db="EMBL/GenBank/DDBJ databases">
        <title>Insect and environment-associated Actinomycetes.</title>
        <authorList>
            <person name="Currrie C."/>
            <person name="Chevrette M."/>
            <person name="Carlson C."/>
            <person name="Stubbendieck R."/>
            <person name="Wendt-Pienkowski E."/>
        </authorList>
    </citation>
    <scope>NUCLEOTIDE SEQUENCE</scope>
    <source>
        <strain evidence="2">SID12501</strain>
    </source>
</reference>
<name>A0A6B3BM51_9ACTN</name>
<proteinExistence type="predicted"/>
<accession>A0A6B3BM51</accession>
<feature type="region of interest" description="Disordered" evidence="1">
    <location>
        <begin position="22"/>
        <end position="54"/>
    </location>
</feature>
<dbReference type="RefSeq" id="WP_164312257.1">
    <property type="nucleotide sequence ID" value="NZ_JAAGLU010000002.1"/>
</dbReference>
<dbReference type="EMBL" id="JAAGLU010000002">
    <property type="protein sequence ID" value="NEC84816.1"/>
    <property type="molecule type" value="Genomic_DNA"/>
</dbReference>